<dbReference type="InterPro" id="IPR054828">
    <property type="entry name" value="Vit_B12_bind_prot"/>
</dbReference>
<feature type="domain" description="Fe/B12 periplasmic-binding" evidence="3">
    <location>
        <begin position="47"/>
        <end position="291"/>
    </location>
</feature>
<evidence type="ECO:0000256" key="1">
    <source>
        <dbReference type="ARBA" id="ARBA00022729"/>
    </source>
</evidence>
<dbReference type="STRING" id="1121942.SAMN02745148_01321"/>
<dbReference type="Gene3D" id="3.40.50.1980">
    <property type="entry name" value="Nitrogenase molybdenum iron protein domain"/>
    <property type="match status" value="2"/>
</dbReference>
<evidence type="ECO:0000313" key="4">
    <source>
        <dbReference type="EMBL" id="SHE88564.1"/>
    </source>
</evidence>
<evidence type="ECO:0000256" key="2">
    <source>
        <dbReference type="SAM" id="SignalP"/>
    </source>
</evidence>
<dbReference type="InterPro" id="IPR002491">
    <property type="entry name" value="ABC_transptr_periplasmic_BD"/>
</dbReference>
<evidence type="ECO:0000313" key="5">
    <source>
        <dbReference type="Proteomes" id="UP000184346"/>
    </source>
</evidence>
<dbReference type="RefSeq" id="WP_072821010.1">
    <property type="nucleotide sequence ID" value="NZ_FQUJ01000005.1"/>
</dbReference>
<dbReference type="OrthoDB" id="6495095at2"/>
<accession>A0A1M4X4Z5</accession>
<dbReference type="InterPro" id="IPR050902">
    <property type="entry name" value="ABC_Transporter_SBP"/>
</dbReference>
<feature type="signal peptide" evidence="2">
    <location>
        <begin position="1"/>
        <end position="26"/>
    </location>
</feature>
<dbReference type="NCBIfam" id="NF038402">
    <property type="entry name" value="TroA_like"/>
    <property type="match status" value="1"/>
</dbReference>
<gene>
    <name evidence="4" type="ORF">SAMN02745148_01321</name>
</gene>
<keyword evidence="5" id="KW-1185">Reference proteome</keyword>
<dbReference type="CDD" id="cd01144">
    <property type="entry name" value="BtuF"/>
    <property type="match status" value="1"/>
</dbReference>
<dbReference type="AlphaFoldDB" id="A0A1M4X4Z5"/>
<organism evidence="4 5">
    <name type="scientific">Modicisalibacter ilicicola DSM 19980</name>
    <dbReference type="NCBI Taxonomy" id="1121942"/>
    <lineage>
        <taxon>Bacteria</taxon>
        <taxon>Pseudomonadati</taxon>
        <taxon>Pseudomonadota</taxon>
        <taxon>Gammaproteobacteria</taxon>
        <taxon>Oceanospirillales</taxon>
        <taxon>Halomonadaceae</taxon>
        <taxon>Modicisalibacter</taxon>
    </lineage>
</organism>
<dbReference type="PANTHER" id="PTHR30535:SF34">
    <property type="entry name" value="MOLYBDATE-BINDING PROTEIN MOLA"/>
    <property type="match status" value="1"/>
</dbReference>
<dbReference type="PROSITE" id="PS50983">
    <property type="entry name" value="FE_B12_PBP"/>
    <property type="match status" value="1"/>
</dbReference>
<dbReference type="EMBL" id="FQUJ01000005">
    <property type="protein sequence ID" value="SHE88564.1"/>
    <property type="molecule type" value="Genomic_DNA"/>
</dbReference>
<reference evidence="4 5" key="1">
    <citation type="submission" date="2016-11" db="EMBL/GenBank/DDBJ databases">
        <authorList>
            <person name="Jaros S."/>
            <person name="Januszkiewicz K."/>
            <person name="Wedrychowicz H."/>
        </authorList>
    </citation>
    <scope>NUCLEOTIDE SEQUENCE [LARGE SCALE GENOMIC DNA]</scope>
    <source>
        <strain evidence="4 5">DSM 19980</strain>
    </source>
</reference>
<evidence type="ECO:0000259" key="3">
    <source>
        <dbReference type="PROSITE" id="PS50983"/>
    </source>
</evidence>
<feature type="chain" id="PRO_5012657461" evidence="2">
    <location>
        <begin position="27"/>
        <end position="299"/>
    </location>
</feature>
<protein>
    <submittedName>
        <fullName evidence="4">Iron complex transport system substrate-binding protein</fullName>
    </submittedName>
</protein>
<dbReference type="SUPFAM" id="SSF53807">
    <property type="entry name" value="Helical backbone' metal receptor"/>
    <property type="match status" value="1"/>
</dbReference>
<name>A0A1M4X4Z5_9GAMM</name>
<dbReference type="PANTHER" id="PTHR30535">
    <property type="entry name" value="VITAMIN B12-BINDING PROTEIN"/>
    <property type="match status" value="1"/>
</dbReference>
<proteinExistence type="predicted"/>
<dbReference type="Pfam" id="PF01497">
    <property type="entry name" value="Peripla_BP_2"/>
    <property type="match status" value="1"/>
</dbReference>
<sequence>MPKPAPALTTLLGVVAALLLGANAWADVVTVTDDLGNDVTLPAPAERVVALAPHAVEMLYAVDAGERLVGAIEGSDYPVAARAVPRTGSYRGIALEAILVRDPQLVIAWGSGTPQVVVERLRALDIAVYVSEPRHLSDVADNLRDLGRLTGQPGKGERIARNFEERLASMERSLEPAPRVFYQLGADPLTTLADGHIVTQVIRHCGGQPLFAESPVLVPQIGREALVEARPEVILAASENDAWQASWQKWSILSAVRDERLHTLEPDWISRPGPRLIEAVEQVCDALAMKEPRIDRGSQ</sequence>
<keyword evidence="1 2" id="KW-0732">Signal</keyword>
<dbReference type="GO" id="GO:0071281">
    <property type="term" value="P:cellular response to iron ion"/>
    <property type="evidence" value="ECO:0007669"/>
    <property type="project" value="TreeGrafter"/>
</dbReference>
<dbReference type="Proteomes" id="UP000184346">
    <property type="component" value="Unassembled WGS sequence"/>
</dbReference>